<dbReference type="PROSITE" id="PS51375">
    <property type="entry name" value="PPR"/>
    <property type="match status" value="4"/>
</dbReference>
<evidence type="ECO:0000256" key="1">
    <source>
        <dbReference type="ARBA" id="ARBA00022737"/>
    </source>
</evidence>
<feature type="repeat" description="PPR" evidence="2">
    <location>
        <begin position="55"/>
        <end position="89"/>
    </location>
</feature>
<protein>
    <recommendedName>
        <fullName evidence="3">PROP1-like PPR domain-containing protein</fullName>
    </recommendedName>
</protein>
<dbReference type="SUPFAM" id="SSF48452">
    <property type="entry name" value="TPR-like"/>
    <property type="match status" value="1"/>
</dbReference>
<dbReference type="Gene3D" id="1.25.40.10">
    <property type="entry name" value="Tetratricopeptide repeat domain"/>
    <property type="match status" value="4"/>
</dbReference>
<dbReference type="PANTHER" id="PTHR47447:SF17">
    <property type="entry name" value="OS12G0638900 PROTEIN"/>
    <property type="match status" value="1"/>
</dbReference>
<evidence type="ECO:0000313" key="4">
    <source>
        <dbReference type="EMBL" id="NDV31993.1"/>
    </source>
</evidence>
<sequence length="411" mass="47992">MYRAEDLNQLLRYLSLYPSYLGSKVLVSFYGKINEMFKARELFDSLKSQQNNTQDMDLYNRMLKCYTDKGLADEAVTFFEEIMKISSTPHPDICNTMLSFFTHTNTIYTVLQFIKEMKAKGWVLDASSYHTLINYCKYLNRPLDVLFFYDEMKRAGLKPLRATYGVVVDVMAAKGMTKETERIFEEMRKAEEDITARHINPVLKMCGKRGGKDDILVILNQMNEMKVKPNSSTYSTLMSICLTNKLYNDVFFWYNEMIDAGISPDVHNLIVLMDTYKEMGQIEKAQQIFKEAESSGIKLNAKIYNRMMTLRTDMVTDEKLNLVMNMKYRSIKPTTLTYEILILSLLSARRLAVATEYYIEMRSLNITPTNKFYSKLIWYAQKGLPVCDIIELRHQKEQFYPNKTEEPIPLK</sequence>
<dbReference type="PANTHER" id="PTHR47447">
    <property type="entry name" value="OS03G0856100 PROTEIN"/>
    <property type="match status" value="1"/>
</dbReference>
<feature type="repeat" description="PPR" evidence="2">
    <location>
        <begin position="125"/>
        <end position="159"/>
    </location>
</feature>
<dbReference type="Pfam" id="PF17177">
    <property type="entry name" value="PPR_long"/>
    <property type="match status" value="1"/>
</dbReference>
<keyword evidence="1" id="KW-0677">Repeat</keyword>
<feature type="domain" description="PROP1-like PPR" evidence="3">
    <location>
        <begin position="102"/>
        <end position="244"/>
    </location>
</feature>
<feature type="repeat" description="PPR" evidence="2">
    <location>
        <begin position="265"/>
        <end position="299"/>
    </location>
</feature>
<proteinExistence type="predicted"/>
<name>A0A6B2L4K9_9EUKA</name>
<dbReference type="InterPro" id="IPR011990">
    <property type="entry name" value="TPR-like_helical_dom_sf"/>
</dbReference>
<dbReference type="AlphaFoldDB" id="A0A6B2L4K9"/>
<dbReference type="InterPro" id="IPR033443">
    <property type="entry name" value="PROP1-like_PPR_dom"/>
</dbReference>
<dbReference type="NCBIfam" id="TIGR00756">
    <property type="entry name" value="PPR"/>
    <property type="match status" value="1"/>
</dbReference>
<organism evidence="4">
    <name type="scientific">Arcella intermedia</name>
    <dbReference type="NCBI Taxonomy" id="1963864"/>
    <lineage>
        <taxon>Eukaryota</taxon>
        <taxon>Amoebozoa</taxon>
        <taxon>Tubulinea</taxon>
        <taxon>Elardia</taxon>
        <taxon>Arcellinida</taxon>
        <taxon>Sphaerothecina</taxon>
        <taxon>Arcellidae</taxon>
        <taxon>Arcella</taxon>
    </lineage>
</organism>
<dbReference type="EMBL" id="GIBP01003024">
    <property type="protein sequence ID" value="NDV31993.1"/>
    <property type="molecule type" value="Transcribed_RNA"/>
</dbReference>
<dbReference type="Pfam" id="PF01535">
    <property type="entry name" value="PPR"/>
    <property type="match status" value="1"/>
</dbReference>
<dbReference type="InterPro" id="IPR002885">
    <property type="entry name" value="PPR_rpt"/>
</dbReference>
<evidence type="ECO:0000256" key="2">
    <source>
        <dbReference type="PROSITE-ProRule" id="PRU00708"/>
    </source>
</evidence>
<dbReference type="Pfam" id="PF13812">
    <property type="entry name" value="PPR_3"/>
    <property type="match status" value="1"/>
</dbReference>
<evidence type="ECO:0000259" key="3">
    <source>
        <dbReference type="Pfam" id="PF17177"/>
    </source>
</evidence>
<feature type="repeat" description="PPR" evidence="2">
    <location>
        <begin position="230"/>
        <end position="264"/>
    </location>
</feature>
<accession>A0A6B2L4K9</accession>
<reference evidence="4" key="1">
    <citation type="journal article" date="2020" name="J. Eukaryot. Microbiol.">
        <title>De novo Sequencing, Assembly and Annotation of the Transcriptome for the Free-Living Testate Amoeba Arcella intermedia.</title>
        <authorList>
            <person name="Ribeiro G.M."/>
            <person name="Porfirio-Sousa A.L."/>
            <person name="Maurer-Alcala X.X."/>
            <person name="Katz L.A."/>
            <person name="Lahr D.J.G."/>
        </authorList>
    </citation>
    <scope>NUCLEOTIDE SEQUENCE</scope>
</reference>